<dbReference type="PANTHER" id="PTHR33744">
    <property type="entry name" value="CARBOHYDRATE DIACID REGULATOR"/>
    <property type="match status" value="1"/>
</dbReference>
<evidence type="ECO:0000259" key="4">
    <source>
        <dbReference type="Pfam" id="PF17853"/>
    </source>
</evidence>
<dbReference type="InterPro" id="IPR051448">
    <property type="entry name" value="CdaR-like_regulators"/>
</dbReference>
<evidence type="ECO:0000259" key="3">
    <source>
        <dbReference type="Pfam" id="PF13556"/>
    </source>
</evidence>
<gene>
    <name evidence="5" type="ORF">A8990_12011</name>
</gene>
<evidence type="ECO:0000256" key="1">
    <source>
        <dbReference type="ARBA" id="ARBA00006754"/>
    </source>
</evidence>
<dbReference type="Proteomes" id="UP000256304">
    <property type="component" value="Unassembled WGS sequence"/>
</dbReference>
<dbReference type="InterPro" id="IPR041522">
    <property type="entry name" value="CdaR_GGDEF"/>
</dbReference>
<dbReference type="Pfam" id="PF13556">
    <property type="entry name" value="HTH_30"/>
    <property type="match status" value="1"/>
</dbReference>
<dbReference type="InterPro" id="IPR025736">
    <property type="entry name" value="PucR_C-HTH_dom"/>
</dbReference>
<protein>
    <submittedName>
        <fullName evidence="5">Purine catabolism regulator</fullName>
    </submittedName>
</protein>
<proteinExistence type="inferred from homology"/>
<name>A0A3D9RWA7_9BACL</name>
<comment type="caution">
    <text evidence="5">The sequence shown here is derived from an EMBL/GenBank/DDBJ whole genome shotgun (WGS) entry which is preliminary data.</text>
</comment>
<reference evidence="5 6" key="1">
    <citation type="submission" date="2018-08" db="EMBL/GenBank/DDBJ databases">
        <title>Genomic Encyclopedia of Type Strains, Phase III (KMG-III): the genomes of soil and plant-associated and newly described type strains.</title>
        <authorList>
            <person name="Whitman W."/>
        </authorList>
    </citation>
    <scope>NUCLEOTIDE SEQUENCE [LARGE SCALE GENOMIC DNA]</scope>
    <source>
        <strain evidence="5 6">CGMCC 1.10966</strain>
    </source>
</reference>
<accession>A0A3D9RWA7</accession>
<feature type="domain" description="PucR C-terminal helix-turn-helix" evidence="3">
    <location>
        <begin position="489"/>
        <end position="547"/>
    </location>
</feature>
<dbReference type="PANTHER" id="PTHR33744:SF1">
    <property type="entry name" value="DNA-BINDING TRANSCRIPTIONAL ACTIVATOR ADER"/>
    <property type="match status" value="1"/>
</dbReference>
<evidence type="ECO:0000313" key="5">
    <source>
        <dbReference type="EMBL" id="REE80965.1"/>
    </source>
</evidence>
<dbReference type="Gene3D" id="1.10.10.2840">
    <property type="entry name" value="PucR C-terminal helix-turn-helix domain"/>
    <property type="match status" value="1"/>
</dbReference>
<evidence type="ECO:0000259" key="2">
    <source>
        <dbReference type="Pfam" id="PF07905"/>
    </source>
</evidence>
<keyword evidence="6" id="KW-1185">Reference proteome</keyword>
<comment type="similarity">
    <text evidence="1">Belongs to the CdaR family.</text>
</comment>
<dbReference type="InterPro" id="IPR042070">
    <property type="entry name" value="PucR_C-HTH_sf"/>
</dbReference>
<feature type="domain" description="Purine catabolism PurC-like" evidence="2">
    <location>
        <begin position="11"/>
        <end position="130"/>
    </location>
</feature>
<feature type="domain" description="CdaR GGDEF-like" evidence="4">
    <location>
        <begin position="335"/>
        <end position="436"/>
    </location>
</feature>
<organism evidence="5 6">
    <name type="scientific">Paenibacillus taihuensis</name>
    <dbReference type="NCBI Taxonomy" id="1156355"/>
    <lineage>
        <taxon>Bacteria</taxon>
        <taxon>Bacillati</taxon>
        <taxon>Bacillota</taxon>
        <taxon>Bacilli</taxon>
        <taxon>Bacillales</taxon>
        <taxon>Paenibacillaceae</taxon>
        <taxon>Paenibacillus</taxon>
    </lineage>
</organism>
<dbReference type="EMBL" id="QTTN01000020">
    <property type="protein sequence ID" value="REE80965.1"/>
    <property type="molecule type" value="Genomic_DNA"/>
</dbReference>
<dbReference type="Pfam" id="PF17853">
    <property type="entry name" value="GGDEF_2"/>
    <property type="match status" value="1"/>
</dbReference>
<dbReference type="Pfam" id="PF07905">
    <property type="entry name" value="PucR"/>
    <property type="match status" value="1"/>
</dbReference>
<dbReference type="InterPro" id="IPR012914">
    <property type="entry name" value="PucR_dom"/>
</dbReference>
<evidence type="ECO:0000313" key="6">
    <source>
        <dbReference type="Proteomes" id="UP000256304"/>
    </source>
</evidence>
<dbReference type="OrthoDB" id="143422at2"/>
<dbReference type="RefSeq" id="WP_116190227.1">
    <property type="nucleotide sequence ID" value="NZ_QTTN01000020.1"/>
</dbReference>
<dbReference type="AlphaFoldDB" id="A0A3D9RWA7"/>
<sequence>MDTTLKFDISQLLARPIFRPAKLVAGREGMHRPVGWVHVLEITNVAPYVSPNDLILTTGLWLKQNEQERFAYMKQLIDQHAAGLCIEMGTTVDAIPKEIVELADLHHFPLILFEQPVRFVEITQDIHALLINRQHQFLKELEVYSRKLQRLTIESTGIAQILRAFHEQSGRQVLYFSSLDHSSVLYPAMTSKASSPISSFLQRQMDARALSAKDVSVLTMNAQQLIVVQPVICFGQTFSYVGILLHNKPEITESLTLLLDYTTKAVAAITLRTEFLEEKLSRDHNEFILDIMNNRIENEDQAQARMGLRQLSKGEYLFAGGIIEIQHTADIEPITIEADKQDLLILVRQLLKKHGLNSLVMMQNNRICMLCAKEALHKDSHVNLQTTLQRLVEELRESAHESHASSLKLFAGFGKLRAQISESSRSYEEAQQVIDVARNVAAYESCMFYDRLGVYQLLKAVPKLSFLASYVEDHLGALIAYDREHHLQLIETLDVYFACMGSKQETAARLNIHRQTLYNRLDKLAVLLGEDFLEADKRRCLEMALMAYKLR</sequence>